<dbReference type="Gene3D" id="3.40.50.150">
    <property type="entry name" value="Vaccinia Virus protein VP39"/>
    <property type="match status" value="1"/>
</dbReference>
<evidence type="ECO:0000313" key="11">
    <source>
        <dbReference type="Proteomes" id="UP001209229"/>
    </source>
</evidence>
<keyword evidence="7 8" id="KW-0093">Biotin biosynthesis</keyword>
<dbReference type="AlphaFoldDB" id="A0AAE3SHF1"/>
<sequence>MMIYSEPTKQTFDKTLLQKRFSSAAKTYNSHAIVQQEMARKLVALAKCKIPTTLDNTLEIGCGTGLLTCEIVKHYSIYNYMANDLVQEVEPAIKEIISAKKNTTYQFLHGDAQQLSITNKQDVIWSGATIQWIRDLDQFFEQTSSLLKPGGYFALSSFSTNNFIEIKTLTGKGIEYLSLKDVVVKASKHFKIINQQSWYNKLWFNTPLEVLKHMRHTGVNGISSTKWTKKDLENFSMGYQQYLEEKGFPLTYHPFILILKKI</sequence>
<evidence type="ECO:0000256" key="3">
    <source>
        <dbReference type="ARBA" id="ARBA00012327"/>
    </source>
</evidence>
<comment type="similarity">
    <text evidence="8">Belongs to the methyltransferase superfamily.</text>
</comment>
<evidence type="ECO:0000256" key="1">
    <source>
        <dbReference type="ARBA" id="ARBA00000852"/>
    </source>
</evidence>
<protein>
    <recommendedName>
        <fullName evidence="3 8">Malonyl-[acyl-carrier protein] O-methyltransferase</fullName>
        <shortName evidence="8">Malonyl-ACP O-methyltransferase</shortName>
        <ecNumber evidence="3 8">2.1.1.197</ecNumber>
    </recommendedName>
    <alternativeName>
        <fullName evidence="8">Biotin synthesis protein BioC</fullName>
    </alternativeName>
</protein>
<dbReference type="Proteomes" id="UP001209229">
    <property type="component" value="Unassembled WGS sequence"/>
</dbReference>
<proteinExistence type="inferred from homology"/>
<keyword evidence="4 8" id="KW-0489">Methyltransferase</keyword>
<dbReference type="HAMAP" id="MF_00835">
    <property type="entry name" value="BioC"/>
    <property type="match status" value="1"/>
</dbReference>
<comment type="caution">
    <text evidence="10">The sequence shown here is derived from an EMBL/GenBank/DDBJ whole genome shotgun (WGS) entry which is preliminary data.</text>
</comment>
<dbReference type="RefSeq" id="WP_301192886.1">
    <property type="nucleotide sequence ID" value="NZ_JAPDPJ010000100.1"/>
</dbReference>
<dbReference type="GO" id="GO:0009102">
    <property type="term" value="P:biotin biosynthetic process"/>
    <property type="evidence" value="ECO:0007669"/>
    <property type="project" value="UniProtKB-UniRule"/>
</dbReference>
<evidence type="ECO:0000256" key="8">
    <source>
        <dbReference type="HAMAP-Rule" id="MF_00835"/>
    </source>
</evidence>
<dbReference type="EC" id="2.1.1.197" evidence="3 8"/>
<reference evidence="10" key="1">
    <citation type="submission" date="2022-10" db="EMBL/GenBank/DDBJ databases">
        <authorList>
            <person name="Yu W.X."/>
        </authorList>
    </citation>
    <scope>NUCLEOTIDE SEQUENCE</scope>
    <source>
        <strain evidence="10">AAT</strain>
    </source>
</reference>
<dbReference type="InterPro" id="IPR029063">
    <property type="entry name" value="SAM-dependent_MTases_sf"/>
</dbReference>
<dbReference type="Pfam" id="PF08241">
    <property type="entry name" value="Methyltransf_11"/>
    <property type="match status" value="1"/>
</dbReference>
<dbReference type="SUPFAM" id="SSF53335">
    <property type="entry name" value="S-adenosyl-L-methionine-dependent methyltransferases"/>
    <property type="match status" value="1"/>
</dbReference>
<dbReference type="NCBIfam" id="TIGR02072">
    <property type="entry name" value="BioC"/>
    <property type="match status" value="1"/>
</dbReference>
<evidence type="ECO:0000256" key="2">
    <source>
        <dbReference type="ARBA" id="ARBA00004746"/>
    </source>
</evidence>
<dbReference type="InterPro" id="IPR013216">
    <property type="entry name" value="Methyltransf_11"/>
</dbReference>
<dbReference type="GO" id="GO:0102130">
    <property type="term" value="F:malonyl-CoA methyltransferase activity"/>
    <property type="evidence" value="ECO:0007669"/>
    <property type="project" value="UniProtKB-EC"/>
</dbReference>
<evidence type="ECO:0000256" key="6">
    <source>
        <dbReference type="ARBA" id="ARBA00022691"/>
    </source>
</evidence>
<organism evidence="10 11">
    <name type="scientific">Plebeiibacterium sediminum</name>
    <dbReference type="NCBI Taxonomy" id="2992112"/>
    <lineage>
        <taxon>Bacteria</taxon>
        <taxon>Pseudomonadati</taxon>
        <taxon>Bacteroidota</taxon>
        <taxon>Bacteroidia</taxon>
        <taxon>Marinilabiliales</taxon>
        <taxon>Marinilabiliaceae</taxon>
        <taxon>Plebeiibacterium</taxon>
    </lineage>
</organism>
<accession>A0AAE3SHF1</accession>
<dbReference type="PANTHER" id="PTHR43861:SF1">
    <property type="entry name" value="TRANS-ACONITATE 2-METHYLTRANSFERASE"/>
    <property type="match status" value="1"/>
</dbReference>
<dbReference type="GO" id="GO:0008757">
    <property type="term" value="F:S-adenosylmethionine-dependent methyltransferase activity"/>
    <property type="evidence" value="ECO:0007669"/>
    <property type="project" value="InterPro"/>
</dbReference>
<evidence type="ECO:0000256" key="5">
    <source>
        <dbReference type="ARBA" id="ARBA00022679"/>
    </source>
</evidence>
<evidence type="ECO:0000313" key="10">
    <source>
        <dbReference type="EMBL" id="MCW3789331.1"/>
    </source>
</evidence>
<keyword evidence="6 8" id="KW-0949">S-adenosyl-L-methionine</keyword>
<comment type="catalytic activity">
    <reaction evidence="1 8">
        <text>malonyl-[ACP] + S-adenosyl-L-methionine = malonyl-[ACP] methyl ester + S-adenosyl-L-homocysteine</text>
        <dbReference type="Rhea" id="RHEA:17105"/>
        <dbReference type="Rhea" id="RHEA-COMP:9623"/>
        <dbReference type="Rhea" id="RHEA-COMP:9954"/>
        <dbReference type="ChEBI" id="CHEBI:57856"/>
        <dbReference type="ChEBI" id="CHEBI:59789"/>
        <dbReference type="ChEBI" id="CHEBI:78449"/>
        <dbReference type="ChEBI" id="CHEBI:78845"/>
        <dbReference type="EC" id="2.1.1.197"/>
    </reaction>
</comment>
<keyword evidence="11" id="KW-1185">Reference proteome</keyword>
<comment type="function">
    <text evidence="8">Converts the free carboxyl group of a malonyl-thioester to its methyl ester by transfer of a methyl group from S-adenosyl-L-methionine (SAM). It allows to synthesize pimeloyl-ACP via the fatty acid synthetic pathway.</text>
</comment>
<feature type="domain" description="Methyltransferase type 11" evidence="9">
    <location>
        <begin position="58"/>
        <end position="154"/>
    </location>
</feature>
<evidence type="ECO:0000256" key="7">
    <source>
        <dbReference type="ARBA" id="ARBA00022756"/>
    </source>
</evidence>
<gene>
    <name evidence="8 10" type="primary">bioC</name>
    <name evidence="10" type="ORF">OM075_22910</name>
</gene>
<dbReference type="InterPro" id="IPR011814">
    <property type="entry name" value="BioC"/>
</dbReference>
<evidence type="ECO:0000256" key="4">
    <source>
        <dbReference type="ARBA" id="ARBA00022603"/>
    </source>
</evidence>
<comment type="pathway">
    <text evidence="2 8">Cofactor biosynthesis; biotin biosynthesis.</text>
</comment>
<dbReference type="GO" id="GO:0010340">
    <property type="term" value="F:carboxyl-O-methyltransferase activity"/>
    <property type="evidence" value="ECO:0007669"/>
    <property type="project" value="UniProtKB-UniRule"/>
</dbReference>
<dbReference type="PANTHER" id="PTHR43861">
    <property type="entry name" value="TRANS-ACONITATE 2-METHYLTRANSFERASE-RELATED"/>
    <property type="match status" value="1"/>
</dbReference>
<dbReference type="CDD" id="cd02440">
    <property type="entry name" value="AdoMet_MTases"/>
    <property type="match status" value="1"/>
</dbReference>
<keyword evidence="5 8" id="KW-0808">Transferase</keyword>
<dbReference type="GO" id="GO:0032259">
    <property type="term" value="P:methylation"/>
    <property type="evidence" value="ECO:0007669"/>
    <property type="project" value="UniProtKB-KW"/>
</dbReference>
<dbReference type="EMBL" id="JAPDPJ010000100">
    <property type="protein sequence ID" value="MCW3789331.1"/>
    <property type="molecule type" value="Genomic_DNA"/>
</dbReference>
<name>A0AAE3SHF1_9BACT</name>
<evidence type="ECO:0000259" key="9">
    <source>
        <dbReference type="Pfam" id="PF08241"/>
    </source>
</evidence>